<accession>A0A6J5MHN7</accession>
<proteinExistence type="predicted"/>
<name>A0A6J5MHN7_9CAUD</name>
<sequence>MGLIKFAKIVYEQPEPPEEFTKFKDAPEGKGFLDVFSITLEPDIPNDIMFLGREKDIPKVINKYYPGSTFTVDRHNITEKTTLYKNPRIIFDIDDDYKIKFKKCR</sequence>
<gene>
    <name evidence="1" type="ORF">UFOVP455_55</name>
</gene>
<evidence type="ECO:0000313" key="1">
    <source>
        <dbReference type="EMBL" id="CAB4144640.1"/>
    </source>
</evidence>
<dbReference type="EMBL" id="LR796427">
    <property type="protein sequence ID" value="CAB4144640.1"/>
    <property type="molecule type" value="Genomic_DNA"/>
</dbReference>
<reference evidence="1" key="1">
    <citation type="submission" date="2020-04" db="EMBL/GenBank/DDBJ databases">
        <authorList>
            <person name="Chiriac C."/>
            <person name="Salcher M."/>
            <person name="Ghai R."/>
            <person name="Kavagutti S V."/>
        </authorList>
    </citation>
    <scope>NUCLEOTIDE SEQUENCE</scope>
</reference>
<organism evidence="1">
    <name type="scientific">uncultured Caudovirales phage</name>
    <dbReference type="NCBI Taxonomy" id="2100421"/>
    <lineage>
        <taxon>Viruses</taxon>
        <taxon>Duplodnaviria</taxon>
        <taxon>Heunggongvirae</taxon>
        <taxon>Uroviricota</taxon>
        <taxon>Caudoviricetes</taxon>
        <taxon>Peduoviridae</taxon>
        <taxon>Maltschvirus</taxon>
        <taxon>Maltschvirus maltsch</taxon>
    </lineage>
</organism>
<protein>
    <submittedName>
        <fullName evidence="1">Uncharacterized protein</fullName>
    </submittedName>
</protein>